<dbReference type="RefSeq" id="WP_114403293.1">
    <property type="nucleotide sequence ID" value="NZ_QPGB01000004.1"/>
</dbReference>
<evidence type="ECO:0000313" key="2">
    <source>
        <dbReference type="EMBL" id="RCS57151.1"/>
    </source>
</evidence>
<dbReference type="AlphaFoldDB" id="A0A368L0R3"/>
<feature type="compositionally biased region" description="Low complexity" evidence="1">
    <location>
        <begin position="170"/>
        <end position="182"/>
    </location>
</feature>
<dbReference type="EMBL" id="QPGB01000004">
    <property type="protein sequence ID" value="RCS57151.1"/>
    <property type="molecule type" value="Genomic_DNA"/>
</dbReference>
<dbReference type="Proteomes" id="UP000252357">
    <property type="component" value="Unassembled WGS sequence"/>
</dbReference>
<evidence type="ECO:0000313" key="3">
    <source>
        <dbReference type="Proteomes" id="UP000252357"/>
    </source>
</evidence>
<evidence type="ECO:0000256" key="1">
    <source>
        <dbReference type="SAM" id="MobiDB-lite"/>
    </source>
</evidence>
<organism evidence="2 3">
    <name type="scientific">Parvibium lacunae</name>
    <dbReference type="NCBI Taxonomy" id="1888893"/>
    <lineage>
        <taxon>Bacteria</taxon>
        <taxon>Pseudomonadati</taxon>
        <taxon>Pseudomonadota</taxon>
        <taxon>Betaproteobacteria</taxon>
        <taxon>Burkholderiales</taxon>
        <taxon>Alcaligenaceae</taxon>
        <taxon>Parvibium</taxon>
    </lineage>
</organism>
<accession>A0A368L0R3</accession>
<feature type="region of interest" description="Disordered" evidence="1">
    <location>
        <begin position="102"/>
        <end position="130"/>
    </location>
</feature>
<keyword evidence="3" id="KW-1185">Reference proteome</keyword>
<protein>
    <submittedName>
        <fullName evidence="2">Uncharacterized protein</fullName>
    </submittedName>
</protein>
<dbReference type="NCBIfam" id="NF043076">
    <property type="entry name" value="PHA_gran_PhaM"/>
    <property type="match status" value="1"/>
</dbReference>
<sequence length="207" mass="21674">MSDASASPFAAFNFNDGMAFAKQLWQGLPTGALGNGFGSLSHPLSPTLDIAELDKRLQDLRTVEHWLNLNLTMLRSTIQAIEVQRGTVAALQSFSDALKTGGMPAPPAAAAPAAETPTDVPPPDNPSGSLFDAAQWWRQLQTQFTDVAQQTLAASQAGLSSTGLAPSQGASAAAARAKPAKSPARKARSTTAPSPSGRRQSRTRNPR</sequence>
<dbReference type="OrthoDB" id="8566581at2"/>
<feature type="compositionally biased region" description="Polar residues" evidence="1">
    <location>
        <begin position="157"/>
        <end position="169"/>
    </location>
</feature>
<reference evidence="2 3" key="1">
    <citation type="journal article" date="2018" name="Int. J. Syst. Evol. Microbiol.">
        <title>Parvibium lacunae gen. nov., sp. nov., a new member of the family Alcaligenaceae isolated from a freshwater pond.</title>
        <authorList>
            <person name="Chen W.M."/>
            <person name="Xie P.B."/>
            <person name="Hsu M.Y."/>
            <person name="Sheu S.Y."/>
        </authorList>
    </citation>
    <scope>NUCLEOTIDE SEQUENCE [LARGE SCALE GENOMIC DNA]</scope>
    <source>
        <strain evidence="2 3">KMB9</strain>
    </source>
</reference>
<gene>
    <name evidence="2" type="ORF">DU000_10130</name>
</gene>
<proteinExistence type="predicted"/>
<name>A0A368L0R3_9BURK</name>
<dbReference type="InterPro" id="IPR050026">
    <property type="entry name" value="PHA_gran_PhaM_N"/>
</dbReference>
<comment type="caution">
    <text evidence="2">The sequence shown here is derived from an EMBL/GenBank/DDBJ whole genome shotgun (WGS) entry which is preliminary data.</text>
</comment>
<feature type="region of interest" description="Disordered" evidence="1">
    <location>
        <begin position="157"/>
        <end position="207"/>
    </location>
</feature>